<sequence>MPFDPDLTPLEPIKIKCTDTDCENDLHCFRATNELRDLNRQGECRDCGANLVDWNRIENKDLSDVEFTFNSLTYELIRHHFFHVEIDQRSINYALRKGKVGMLQAVENRLRKSIGEATPYRDGQQTPFEGNPIYYAQHATATCCRTCIEEWYGIPKGVPIQDEDISYFTELIMEYIQKRIPTLSEEGIHVPPIRKKT</sequence>
<dbReference type="Pfam" id="PF13811">
    <property type="entry name" value="DUF4186"/>
    <property type="match status" value="1"/>
</dbReference>
<organism evidence="1 2">
    <name type="scientific">Guptibacillus hwajinpoensis</name>
    <dbReference type="NCBI Taxonomy" id="208199"/>
    <lineage>
        <taxon>Bacteria</taxon>
        <taxon>Bacillati</taxon>
        <taxon>Bacillota</taxon>
        <taxon>Bacilli</taxon>
        <taxon>Bacillales</taxon>
        <taxon>Guptibacillaceae</taxon>
        <taxon>Guptibacillus</taxon>
    </lineage>
</organism>
<dbReference type="EMBL" id="WMEY01000013">
    <property type="protein sequence ID" value="MYL65987.1"/>
    <property type="molecule type" value="Genomic_DNA"/>
</dbReference>
<comment type="caution">
    <text evidence="1">The sequence shown here is derived from an EMBL/GenBank/DDBJ whole genome shotgun (WGS) entry which is preliminary data.</text>
</comment>
<protein>
    <submittedName>
        <fullName evidence="1">DUF4186 family protein</fullName>
    </submittedName>
</protein>
<dbReference type="Proteomes" id="UP000447833">
    <property type="component" value="Unassembled WGS sequence"/>
</dbReference>
<dbReference type="RefSeq" id="WP_160921669.1">
    <property type="nucleotide sequence ID" value="NZ_WMEY01000013.1"/>
</dbReference>
<dbReference type="InterPro" id="IPR020378">
    <property type="entry name" value="DUF4186"/>
</dbReference>
<name>A0A845F5V8_9BACL</name>
<evidence type="ECO:0000313" key="1">
    <source>
        <dbReference type="EMBL" id="MYL65987.1"/>
    </source>
</evidence>
<reference evidence="1 2" key="1">
    <citation type="submission" date="2019-11" db="EMBL/GenBank/DDBJ databases">
        <title>Genome sequences of 17 halophilic strains isolated from different environments.</title>
        <authorList>
            <person name="Furrow R.E."/>
        </authorList>
    </citation>
    <scope>NUCLEOTIDE SEQUENCE [LARGE SCALE GENOMIC DNA]</scope>
    <source>
        <strain evidence="1 2">22506_14_FS</strain>
    </source>
</reference>
<gene>
    <name evidence="1" type="ORF">GLW07_21855</name>
</gene>
<evidence type="ECO:0000313" key="2">
    <source>
        <dbReference type="Proteomes" id="UP000447833"/>
    </source>
</evidence>
<dbReference type="AlphaFoldDB" id="A0A845F5V8"/>
<proteinExistence type="predicted"/>
<accession>A0A845F5V8</accession>